<feature type="domain" description="OmpR/PhoB-type" evidence="5">
    <location>
        <begin position="129"/>
        <end position="234"/>
    </location>
</feature>
<dbReference type="GO" id="GO:0000976">
    <property type="term" value="F:transcription cis-regulatory region binding"/>
    <property type="evidence" value="ECO:0007669"/>
    <property type="project" value="TreeGrafter"/>
</dbReference>
<dbReference type="PANTHER" id="PTHR48111:SF56">
    <property type="entry name" value="TETRATHIONATE RESPONSE REGULATORY PROTEIN TTRR"/>
    <property type="match status" value="1"/>
</dbReference>
<dbReference type="GO" id="GO:0000156">
    <property type="term" value="F:phosphorelay response regulator activity"/>
    <property type="evidence" value="ECO:0007669"/>
    <property type="project" value="TreeGrafter"/>
</dbReference>
<dbReference type="SUPFAM" id="SSF52172">
    <property type="entry name" value="CheY-like"/>
    <property type="match status" value="1"/>
</dbReference>
<evidence type="ECO:0000256" key="2">
    <source>
        <dbReference type="PROSITE-ProRule" id="PRU00169"/>
    </source>
</evidence>
<sequence>MPDILLVDDDDDYREVMSADLVDRGFSVSCFADGPTFLEALSNGIEAKVALLDLALPKMSGFELLDVLRERGIKLPVVFLTGSSKVEWEMQALDRGAVDFVDKARGIDVLAHRLRVILDGHRQGATAPVPEIERQGELALYPSTERALWRQRDVGLTNTEYKIVALLVLGKGIHTYRAIYDVMHYPGFVAGTGTLGYTTNVRSMMKRIRRKFLAVDPDFSAIRNVHKIGYRWRDPEY</sequence>
<proteinExistence type="predicted"/>
<dbReference type="InterPro" id="IPR036388">
    <property type="entry name" value="WH-like_DNA-bd_sf"/>
</dbReference>
<dbReference type="EMBL" id="BKAJ01000118">
    <property type="protein sequence ID" value="GEP59062.1"/>
    <property type="molecule type" value="Genomic_DNA"/>
</dbReference>
<dbReference type="InterPro" id="IPR039420">
    <property type="entry name" value="WalR-like"/>
</dbReference>
<keyword evidence="1 3" id="KW-0238">DNA-binding</keyword>
<evidence type="ECO:0000313" key="7">
    <source>
        <dbReference type="Proteomes" id="UP000321058"/>
    </source>
</evidence>
<comment type="caution">
    <text evidence="6">The sequence shown here is derived from an EMBL/GenBank/DDBJ whole genome shotgun (WGS) entry which is preliminary data.</text>
</comment>
<dbReference type="GO" id="GO:0006355">
    <property type="term" value="P:regulation of DNA-templated transcription"/>
    <property type="evidence" value="ECO:0007669"/>
    <property type="project" value="InterPro"/>
</dbReference>
<dbReference type="AlphaFoldDB" id="A0A512NJH2"/>
<accession>A0A512NJH2</accession>
<dbReference type="PROSITE" id="PS50110">
    <property type="entry name" value="RESPONSE_REGULATORY"/>
    <property type="match status" value="1"/>
</dbReference>
<protein>
    <submittedName>
        <fullName evidence="6">DNA-binding response regulator</fullName>
    </submittedName>
</protein>
<dbReference type="Proteomes" id="UP000321058">
    <property type="component" value="Unassembled WGS sequence"/>
</dbReference>
<evidence type="ECO:0000256" key="1">
    <source>
        <dbReference type="ARBA" id="ARBA00023125"/>
    </source>
</evidence>
<dbReference type="InterPro" id="IPR001789">
    <property type="entry name" value="Sig_transdc_resp-reg_receiver"/>
</dbReference>
<dbReference type="PANTHER" id="PTHR48111">
    <property type="entry name" value="REGULATOR OF RPOS"/>
    <property type="match status" value="1"/>
</dbReference>
<dbReference type="InterPro" id="IPR001867">
    <property type="entry name" value="OmpR/PhoB-type_DNA-bd"/>
</dbReference>
<evidence type="ECO:0000259" key="5">
    <source>
        <dbReference type="PROSITE" id="PS51755"/>
    </source>
</evidence>
<dbReference type="Gene3D" id="3.40.50.2300">
    <property type="match status" value="1"/>
</dbReference>
<dbReference type="SMART" id="SM00448">
    <property type="entry name" value="REC"/>
    <property type="match status" value="1"/>
</dbReference>
<dbReference type="GO" id="GO:0032993">
    <property type="term" value="C:protein-DNA complex"/>
    <property type="evidence" value="ECO:0007669"/>
    <property type="project" value="TreeGrafter"/>
</dbReference>
<organism evidence="6 7">
    <name type="scientific">Reyranella soli</name>
    <dbReference type="NCBI Taxonomy" id="1230389"/>
    <lineage>
        <taxon>Bacteria</taxon>
        <taxon>Pseudomonadati</taxon>
        <taxon>Pseudomonadota</taxon>
        <taxon>Alphaproteobacteria</taxon>
        <taxon>Hyphomicrobiales</taxon>
        <taxon>Reyranellaceae</taxon>
        <taxon>Reyranella</taxon>
    </lineage>
</organism>
<reference evidence="6 7" key="1">
    <citation type="submission" date="2019-07" db="EMBL/GenBank/DDBJ databases">
        <title>Whole genome shotgun sequence of Reyranella soli NBRC 108950.</title>
        <authorList>
            <person name="Hosoyama A."/>
            <person name="Uohara A."/>
            <person name="Ohji S."/>
            <person name="Ichikawa N."/>
        </authorList>
    </citation>
    <scope>NUCLEOTIDE SEQUENCE [LARGE SCALE GENOMIC DNA]</scope>
    <source>
        <strain evidence="6 7">NBRC 108950</strain>
    </source>
</reference>
<evidence type="ECO:0000256" key="3">
    <source>
        <dbReference type="PROSITE-ProRule" id="PRU01091"/>
    </source>
</evidence>
<dbReference type="InterPro" id="IPR016032">
    <property type="entry name" value="Sig_transdc_resp-reg_C-effctor"/>
</dbReference>
<dbReference type="PROSITE" id="PS51755">
    <property type="entry name" value="OMPR_PHOB"/>
    <property type="match status" value="1"/>
</dbReference>
<dbReference type="SUPFAM" id="SSF46894">
    <property type="entry name" value="C-terminal effector domain of the bipartite response regulators"/>
    <property type="match status" value="1"/>
</dbReference>
<keyword evidence="2" id="KW-0597">Phosphoprotein</keyword>
<feature type="DNA-binding region" description="OmpR/PhoB-type" evidence="3">
    <location>
        <begin position="129"/>
        <end position="234"/>
    </location>
</feature>
<name>A0A512NJH2_9HYPH</name>
<dbReference type="InterPro" id="IPR011006">
    <property type="entry name" value="CheY-like_superfamily"/>
</dbReference>
<dbReference type="Gene3D" id="1.10.10.10">
    <property type="entry name" value="Winged helix-like DNA-binding domain superfamily/Winged helix DNA-binding domain"/>
    <property type="match status" value="1"/>
</dbReference>
<evidence type="ECO:0000259" key="4">
    <source>
        <dbReference type="PROSITE" id="PS50110"/>
    </source>
</evidence>
<gene>
    <name evidence="6" type="primary">spaR</name>
    <name evidence="6" type="ORF">RSO01_62280</name>
</gene>
<dbReference type="RefSeq" id="WP_147154428.1">
    <property type="nucleotide sequence ID" value="NZ_BKAJ01000118.1"/>
</dbReference>
<evidence type="ECO:0000313" key="6">
    <source>
        <dbReference type="EMBL" id="GEP59062.1"/>
    </source>
</evidence>
<dbReference type="Pfam" id="PF00072">
    <property type="entry name" value="Response_reg"/>
    <property type="match status" value="1"/>
</dbReference>
<dbReference type="GO" id="GO:0005829">
    <property type="term" value="C:cytosol"/>
    <property type="evidence" value="ECO:0007669"/>
    <property type="project" value="TreeGrafter"/>
</dbReference>
<dbReference type="OrthoDB" id="9800897at2"/>
<feature type="domain" description="Response regulatory" evidence="4">
    <location>
        <begin position="3"/>
        <end position="118"/>
    </location>
</feature>
<dbReference type="SMART" id="SM00862">
    <property type="entry name" value="Trans_reg_C"/>
    <property type="match status" value="1"/>
</dbReference>
<feature type="modified residue" description="4-aspartylphosphate" evidence="2">
    <location>
        <position position="53"/>
    </location>
</feature>
<keyword evidence="7" id="KW-1185">Reference proteome</keyword>